<dbReference type="Pfam" id="PF11248">
    <property type="entry name" value="DUF3046"/>
    <property type="match status" value="1"/>
</dbReference>
<protein>
    <submittedName>
        <fullName evidence="1">DUF3046 domain-containing protein</fullName>
    </submittedName>
</protein>
<keyword evidence="2" id="KW-1185">Reference proteome</keyword>
<dbReference type="EMBL" id="CP046883">
    <property type="protein sequence ID" value="QNH96129.1"/>
    <property type="molecule type" value="Genomic_DNA"/>
</dbReference>
<evidence type="ECO:0000313" key="1">
    <source>
        <dbReference type="EMBL" id="QNH96129.1"/>
    </source>
</evidence>
<dbReference type="RefSeq" id="WP_186276654.1">
    <property type="nucleotide sequence ID" value="NZ_CP046883.1"/>
</dbReference>
<reference evidence="1 2" key="1">
    <citation type="submission" date="2019-12" db="EMBL/GenBank/DDBJ databases">
        <title>Corynebacterium sp. nov., isolated from feces of the Anser Albifrons in China.</title>
        <authorList>
            <person name="Liu Q."/>
        </authorList>
    </citation>
    <scope>NUCLEOTIDE SEQUENCE [LARGE SCALE GENOMIC DNA]</scope>
    <source>
        <strain evidence="1 2">23H37-10</strain>
    </source>
</reference>
<dbReference type="AlphaFoldDB" id="A0A7G7YNQ9"/>
<organism evidence="1 2">
    <name type="scientific">Corynebacterium anserum</name>
    <dbReference type="NCBI Taxonomy" id="2684406"/>
    <lineage>
        <taxon>Bacteria</taxon>
        <taxon>Bacillati</taxon>
        <taxon>Actinomycetota</taxon>
        <taxon>Actinomycetes</taxon>
        <taxon>Mycobacteriales</taxon>
        <taxon>Corynebacteriaceae</taxon>
        <taxon>Corynebacterium</taxon>
    </lineage>
</organism>
<dbReference type="Proteomes" id="UP000515275">
    <property type="component" value="Chromosome"/>
</dbReference>
<dbReference type="KEGG" id="cans:GP473_05185"/>
<accession>A0A7G7YNQ9</accession>
<name>A0A7G7YNQ9_9CORY</name>
<proteinExistence type="predicted"/>
<gene>
    <name evidence="1" type="ORF">GP473_05185</name>
</gene>
<evidence type="ECO:0000313" key="2">
    <source>
        <dbReference type="Proteomes" id="UP000515275"/>
    </source>
</evidence>
<dbReference type="InterPro" id="IPR021408">
    <property type="entry name" value="DUF3046"/>
</dbReference>
<sequence>MRRAEFDRLVDGEFGDSFGTWIASTHVLEAYGDTTEKLIEQGVDLRDVWCALCDDFEVPPQRRLGADL</sequence>